<comment type="caution">
    <text evidence="1">The sequence shown here is derived from an EMBL/GenBank/DDBJ whole genome shotgun (WGS) entry which is preliminary data.</text>
</comment>
<dbReference type="AlphaFoldDB" id="A0A6G0X342"/>
<name>A0A6G0X342_9STRA</name>
<sequence>MTTTVIPQISRGATVTITIMYSNLYTDMMFAQVMNASLISTDEAFLWNSPMMLHGWDNASQLIVDSVGPLYTIDMYLLPLPSALVQLAHVFSNRLLEMQWTNDNNAVSTLNSINPIEIRLPRIQPWSSLSKDLTFISGSLLCPSFDQTTDFFLREWGFDDTCDSQIPLLMALSRQSLLFAMLVSMADPDAASSLPSICDWVDDGAACHQSLQAARIFISQFGINQTLQDLVKTVANTTSTIEIIQLALNRTSGDTLFLRHAITNTTDPTFAFVGWNYLFDWVQGDREVVSFQGDVDTYDLISYKYLLNSNIQPVSNEISNSAANSLALALCTSRFSWRVWLGGSASCRGSIGSKLTAAIYFSSTASLALHGSADRF</sequence>
<dbReference type="EMBL" id="VJMJ01000117">
    <property type="protein sequence ID" value="KAF0734201.1"/>
    <property type="molecule type" value="Genomic_DNA"/>
</dbReference>
<keyword evidence="2" id="KW-1185">Reference proteome</keyword>
<dbReference type="Proteomes" id="UP000481153">
    <property type="component" value="Unassembled WGS sequence"/>
</dbReference>
<evidence type="ECO:0000313" key="2">
    <source>
        <dbReference type="Proteomes" id="UP000481153"/>
    </source>
</evidence>
<organism evidence="1 2">
    <name type="scientific">Aphanomyces euteiches</name>
    <dbReference type="NCBI Taxonomy" id="100861"/>
    <lineage>
        <taxon>Eukaryota</taxon>
        <taxon>Sar</taxon>
        <taxon>Stramenopiles</taxon>
        <taxon>Oomycota</taxon>
        <taxon>Saprolegniomycetes</taxon>
        <taxon>Saprolegniales</taxon>
        <taxon>Verrucalvaceae</taxon>
        <taxon>Aphanomyces</taxon>
    </lineage>
</organism>
<proteinExistence type="predicted"/>
<gene>
    <name evidence="1" type="ORF">Ae201684_009066</name>
</gene>
<accession>A0A6G0X342</accession>
<evidence type="ECO:0000313" key="1">
    <source>
        <dbReference type="EMBL" id="KAF0734201.1"/>
    </source>
</evidence>
<dbReference type="VEuPathDB" id="FungiDB:AeMF1_011539"/>
<protein>
    <submittedName>
        <fullName evidence="1">Uncharacterized protein</fullName>
    </submittedName>
</protein>
<reference evidence="1 2" key="1">
    <citation type="submission" date="2019-07" db="EMBL/GenBank/DDBJ databases">
        <title>Genomics analysis of Aphanomyces spp. identifies a new class of oomycete effector associated with host adaptation.</title>
        <authorList>
            <person name="Gaulin E."/>
        </authorList>
    </citation>
    <scope>NUCLEOTIDE SEQUENCE [LARGE SCALE GENOMIC DNA]</scope>
    <source>
        <strain evidence="1 2">ATCC 201684</strain>
    </source>
</reference>